<sequence length="1426" mass="160295">MNSNGTNGQQKLLDKFKGVSQRDKVHDGCSNAYLFEFRPGSVTYRYDVKITQVGGRWVYTRGGGDPAQRSRAQRINHSIVRKVFEKTAMFGKQAEGGCLYVYDCMSTLYTNVQVDEISLELDAQVFPDELRVLFQKGNLWVDIQACQTEAHVLRLSVEQTLAGASNGDPTLPQSATCSNRSLRTFLELLTSQPFINAGTHFFAGNGELFESVAEKELGDAIALHKGFRKSVMVVSNEGRPTAALFIDVKRCLFFNSVTGGDSVRQVAQRWKGPLGAQFWEKWVGLYQGVRTYLCYKPCRTIIIGGLTQESSREKRLTVDGQLEMSLAEFFRDRKKVTLQHADWPAVIPKAPNEMGVFPLEQISIMANQRVPQLKFNGYLSSQLINANVVTPNLRFQAIENVALQIGHAKGHGEFLKSFGVKMSGRNNVVPLNFHGGAAVRFGEQKTVDTEQGKFDHGRFCKFYRSGELKNWVVGHPSVVEETIVNKFIKSLIESSRHLGFLLPFPQFTIVEISELEQKMGKFAADGKQFFMYIDKKESPSHSPLKLYEQIHRLITQQVTSEVAAVAGQVTLCNIVNKMNMKLFGLNHIPIFEPIAEKRFKLGSGNVLVVGYDASHAPRATTEELAAMRRRGIQATSMEPDVIGFCANYLKEPNNFCGDYFFQPAKQDISEDAQVFPDELRVLFQKGNLWVDIQACQTEAHVLRLSVEQTSAGASNGDPTLPQSATCSNRSLRTFLELLTSQPFINAGTHFFAGNGELFECVAEKELGDAIALHKGFRKSVMVVSNEGRPTAALFIDVKRCLFFNSVTGGDSVRQVAQRWKGPLGAQFWEKWVGLYQGVRTYLCYKPCRTIIIGGLTQESSREKRLTVDGQLEMSLAEFFRDRKKVTLQHADWPAVIPKAPNEMGVFPLEQISIMANQRVPQLKFNGYLSSQLINANVVTPNLRFQAIENVALQIGHAKGHGEFLKSFGVKMSGRNNVVPLNFHGGAAVRFGEQKTVDTEQGKFDHGRFCKFYRSGELKNWVVGHPSVVEETIVNKFIKSLIESSRHLGFLLPFPQFTIVEISELEQKMGKFAADGKQFFMYIDKKESPSHSPLKLYEQIHRLITQQVTSEVAAVAGQVTLCNIVNKMNMKLFGLNHIPIFEPIAEKRFKLGSGNVLVVGYDASHAPRATTEELAAMRRRGIQATSMEPDVIGFCANYLKEPNNFCGDYFFQPAKQDICHPEHFKSKVSWMLRKLKSKRERPPSIIFIIRDGLDEGKVDNAMSSEIRLFRESCSQISNTWKPKFVYCLADKRHNRRFFEPGSAVDRKLIRPDVLNLYVQAHQPVRGTAKIPEFLFPCNEVCATKEELEAFINGLCHSWQIVKAATSLPVPVYQAHELAKRGRANYMELRRMAPERIPRSSDGQVMCEKLSELLSYNDSPLSDTRTTA</sequence>
<dbReference type="SMART" id="SM00950">
    <property type="entry name" value="Piwi"/>
    <property type="match status" value="1"/>
</dbReference>
<dbReference type="CDD" id="cd02846">
    <property type="entry name" value="PAZ_argonaute_like"/>
    <property type="match status" value="2"/>
</dbReference>
<dbReference type="Gene3D" id="3.40.50.2300">
    <property type="match status" value="2"/>
</dbReference>
<dbReference type="SUPFAM" id="SSF53098">
    <property type="entry name" value="Ribonuclease H-like"/>
    <property type="match status" value="2"/>
</dbReference>
<evidence type="ECO:0000313" key="3">
    <source>
        <dbReference type="WBParaSite" id="GPLIN_000163200"/>
    </source>
</evidence>
<dbReference type="Proteomes" id="UP000050741">
    <property type="component" value="Unassembled WGS sequence"/>
</dbReference>
<proteinExistence type="predicted"/>
<dbReference type="InterPro" id="IPR003165">
    <property type="entry name" value="Piwi"/>
</dbReference>
<dbReference type="Pfam" id="PF02171">
    <property type="entry name" value="Piwi"/>
    <property type="match status" value="2"/>
</dbReference>
<dbReference type="InterPro" id="IPR036397">
    <property type="entry name" value="RNaseH_sf"/>
</dbReference>
<dbReference type="InterPro" id="IPR036085">
    <property type="entry name" value="PAZ_dom_sf"/>
</dbReference>
<organism evidence="2 3">
    <name type="scientific">Globodera pallida</name>
    <name type="common">Potato cyst nematode worm</name>
    <name type="synonym">Heterodera pallida</name>
    <dbReference type="NCBI Taxonomy" id="36090"/>
    <lineage>
        <taxon>Eukaryota</taxon>
        <taxon>Metazoa</taxon>
        <taxon>Ecdysozoa</taxon>
        <taxon>Nematoda</taxon>
        <taxon>Chromadorea</taxon>
        <taxon>Rhabditida</taxon>
        <taxon>Tylenchina</taxon>
        <taxon>Tylenchomorpha</taxon>
        <taxon>Tylenchoidea</taxon>
        <taxon>Heteroderidae</taxon>
        <taxon>Heteroderinae</taxon>
        <taxon>Globodera</taxon>
    </lineage>
</organism>
<evidence type="ECO:0000259" key="1">
    <source>
        <dbReference type="PROSITE" id="PS50822"/>
    </source>
</evidence>
<dbReference type="GO" id="GO:0003676">
    <property type="term" value="F:nucleic acid binding"/>
    <property type="evidence" value="ECO:0007669"/>
    <property type="project" value="InterPro"/>
</dbReference>
<dbReference type="PROSITE" id="PS50822">
    <property type="entry name" value="PIWI"/>
    <property type="match status" value="1"/>
</dbReference>
<dbReference type="PANTHER" id="PTHR22891">
    <property type="entry name" value="EUKARYOTIC TRANSLATION INITIATION FACTOR 2C"/>
    <property type="match status" value="1"/>
</dbReference>
<accession>A0A183BLZ7</accession>
<dbReference type="Gene3D" id="3.30.420.10">
    <property type="entry name" value="Ribonuclease H-like superfamily/Ribonuclease H"/>
    <property type="match status" value="1"/>
</dbReference>
<dbReference type="SUPFAM" id="SSF101690">
    <property type="entry name" value="PAZ domain"/>
    <property type="match status" value="2"/>
</dbReference>
<protein>
    <submittedName>
        <fullName evidence="3">Piwi domain-containing protein</fullName>
    </submittedName>
</protein>
<reference evidence="2" key="1">
    <citation type="submission" date="2014-05" db="EMBL/GenBank/DDBJ databases">
        <title>The genome and life-stage specific transcriptomes of Globodera pallida elucidate key aspects of plant parasitism by a cyst nematode.</title>
        <authorList>
            <person name="Cotton J.A."/>
            <person name="Lilley C.J."/>
            <person name="Jones L.M."/>
            <person name="Kikuchi T."/>
            <person name="Reid A.J."/>
            <person name="Thorpe P."/>
            <person name="Tsai I.J."/>
            <person name="Beasley H."/>
            <person name="Blok V."/>
            <person name="Cock P.J.A."/>
            <person name="Van den Akker S.E."/>
            <person name="Holroyd N."/>
            <person name="Hunt M."/>
            <person name="Mantelin S."/>
            <person name="Naghra H."/>
            <person name="Pain A."/>
            <person name="Palomares-Rius J.E."/>
            <person name="Zarowiecki M."/>
            <person name="Berriman M."/>
            <person name="Jones J.T."/>
            <person name="Urwin P.E."/>
        </authorList>
    </citation>
    <scope>NUCLEOTIDE SEQUENCE [LARGE SCALE GENOMIC DNA]</scope>
    <source>
        <strain evidence="2">Lindley</strain>
    </source>
</reference>
<feature type="domain" description="Piwi" evidence="1">
    <location>
        <begin position="1156"/>
        <end position="1385"/>
    </location>
</feature>
<dbReference type="Gene3D" id="2.170.260.10">
    <property type="entry name" value="paz domain"/>
    <property type="match status" value="2"/>
</dbReference>
<dbReference type="WBParaSite" id="GPLIN_000163200">
    <property type="protein sequence ID" value="GPLIN_000163200"/>
    <property type="gene ID" value="GPLIN_000163200"/>
</dbReference>
<dbReference type="InterPro" id="IPR012337">
    <property type="entry name" value="RNaseH-like_sf"/>
</dbReference>
<evidence type="ECO:0000313" key="2">
    <source>
        <dbReference type="Proteomes" id="UP000050741"/>
    </source>
</evidence>
<name>A0A183BLZ7_GLOPA</name>
<reference evidence="3" key="2">
    <citation type="submission" date="2016-06" db="UniProtKB">
        <authorList>
            <consortium name="WormBaseParasite"/>
        </authorList>
    </citation>
    <scope>IDENTIFICATION</scope>
</reference>
<keyword evidence="2" id="KW-1185">Reference proteome</keyword>